<dbReference type="Proteomes" id="UP000199155">
    <property type="component" value="Unassembled WGS sequence"/>
</dbReference>
<reference evidence="1 2" key="1">
    <citation type="submission" date="2016-10" db="EMBL/GenBank/DDBJ databases">
        <authorList>
            <person name="de Groot N.N."/>
        </authorList>
    </citation>
    <scope>NUCLEOTIDE SEQUENCE [LARGE SCALE GENOMIC DNA]</scope>
    <source>
        <strain evidence="1 2">CGMCC 4.5727</strain>
    </source>
</reference>
<gene>
    <name evidence="1" type="ORF">SAMN05421806_10953</name>
</gene>
<proteinExistence type="predicted"/>
<accession>A0A1G9D795</accession>
<dbReference type="RefSeq" id="WP_245769468.1">
    <property type="nucleotide sequence ID" value="NZ_FNFF01000009.1"/>
</dbReference>
<sequence>MYEHSPAAAVPGPVSGLARGSSTAFYEAHVTARCAGAEDVARFEAWAAREGLKATHIVLARGRTPSQPMLTLRESGSFAGQLAAAREVAGRLREAGFDPVRIKVECTPWAPEVPQQPSARQHFEHHVKLLLDGDFDRAGLTGVAEAHGAHLSWNARRVREGGRHERFVTQRCFGVPAAEAGRALEQLLADLTGYDVLAVEREFVLYDSDLSVDDGWIGAGPEGRRGT</sequence>
<evidence type="ECO:0008006" key="3">
    <source>
        <dbReference type="Google" id="ProtNLM"/>
    </source>
</evidence>
<dbReference type="STRING" id="417292.SAMN05421806_10953"/>
<evidence type="ECO:0000313" key="2">
    <source>
        <dbReference type="Proteomes" id="UP000199155"/>
    </source>
</evidence>
<dbReference type="AlphaFoldDB" id="A0A1G9D795"/>
<evidence type="ECO:0000313" key="1">
    <source>
        <dbReference type="EMBL" id="SDK59594.1"/>
    </source>
</evidence>
<name>A0A1G9D795_9ACTN</name>
<protein>
    <recommendedName>
        <fullName evidence="3">Ankyrin</fullName>
    </recommendedName>
</protein>
<dbReference type="EMBL" id="FNFF01000009">
    <property type="protein sequence ID" value="SDK59594.1"/>
    <property type="molecule type" value="Genomic_DNA"/>
</dbReference>
<keyword evidence="2" id="KW-1185">Reference proteome</keyword>
<organism evidence="1 2">
    <name type="scientific">Streptomyces indicus</name>
    <dbReference type="NCBI Taxonomy" id="417292"/>
    <lineage>
        <taxon>Bacteria</taxon>
        <taxon>Bacillati</taxon>
        <taxon>Actinomycetota</taxon>
        <taxon>Actinomycetes</taxon>
        <taxon>Kitasatosporales</taxon>
        <taxon>Streptomycetaceae</taxon>
        <taxon>Streptomyces</taxon>
    </lineage>
</organism>